<dbReference type="PANTHER" id="PTHR11709">
    <property type="entry name" value="MULTI-COPPER OXIDASE"/>
    <property type="match status" value="1"/>
</dbReference>
<protein>
    <submittedName>
        <fullName evidence="6">ATP-dependent DNA helicase</fullName>
    </submittedName>
</protein>
<comment type="similarity">
    <text evidence="1">Belongs to the multicopper oxidase family.</text>
</comment>
<name>A0AA38RFE4_9PEZI</name>
<dbReference type="PANTHER" id="PTHR11709:SF488">
    <property type="entry name" value="LACCASE-RELATED"/>
    <property type="match status" value="1"/>
</dbReference>
<dbReference type="InterPro" id="IPR011706">
    <property type="entry name" value="Cu-oxidase_C"/>
</dbReference>
<dbReference type="EMBL" id="JANBVO010000084">
    <property type="protein sequence ID" value="KAJ9130597.1"/>
    <property type="molecule type" value="Genomic_DNA"/>
</dbReference>
<dbReference type="InterPro" id="IPR002355">
    <property type="entry name" value="Cu_oxidase_Cu_BS"/>
</dbReference>
<dbReference type="PROSITE" id="PS00080">
    <property type="entry name" value="MULTICOPPER_OXIDASE2"/>
    <property type="match status" value="1"/>
</dbReference>
<accession>A0AA38RFE4</accession>
<keyword evidence="6" id="KW-0347">Helicase</keyword>
<dbReference type="Pfam" id="PF07731">
    <property type="entry name" value="Cu-oxidase_2"/>
    <property type="match status" value="1"/>
</dbReference>
<dbReference type="AlphaFoldDB" id="A0AA38RFE4"/>
<keyword evidence="6" id="KW-0547">Nucleotide-binding</keyword>
<dbReference type="SUPFAM" id="SSF49503">
    <property type="entry name" value="Cupredoxins"/>
    <property type="match status" value="1"/>
</dbReference>
<dbReference type="InterPro" id="IPR008972">
    <property type="entry name" value="Cupredoxin"/>
</dbReference>
<keyword evidence="4" id="KW-0325">Glycoprotein</keyword>
<sequence length="343" mass="39287">MILTKTKGLAMIFYITNYATKLDTPMWKRLVFAADVLRQLRESATPRKPNLAELDAQRQAVVNESRQFLMRAANRIFSERQLSAVEVCYFLLGYQTDFTNVPHWSYINLTALYWTIFRRWTHLRRQASTQTDAEEPSETVHFRDSGRTLLYLDAYASRGSVLKDVCFYDYMSMIILERRRSRDEDETRIALEGPPECDGWIQKLRQPPEYAVPIFQGFINPMHLHGHKFWVLGTGSGPFPYATAQEVPSSLLNFQNPPYRDTFELPASGWAVIRYLTDNPGAWLLHCHLQWHIASGMALVLVEGDDKLPGLVGNSTIEASVGQTRRTGYWVIVVAMTVACVVI</sequence>
<evidence type="ECO:0000256" key="3">
    <source>
        <dbReference type="ARBA" id="ARBA00023002"/>
    </source>
</evidence>
<evidence type="ECO:0000313" key="6">
    <source>
        <dbReference type="EMBL" id="KAJ9130597.1"/>
    </source>
</evidence>
<dbReference type="Gene3D" id="2.60.40.420">
    <property type="entry name" value="Cupredoxins - blue copper proteins"/>
    <property type="match status" value="1"/>
</dbReference>
<keyword evidence="6" id="KW-0378">Hydrolase</keyword>
<dbReference type="GO" id="GO:0005507">
    <property type="term" value="F:copper ion binding"/>
    <property type="evidence" value="ECO:0007669"/>
    <property type="project" value="InterPro"/>
</dbReference>
<dbReference type="InterPro" id="IPR045087">
    <property type="entry name" value="Cu-oxidase_fam"/>
</dbReference>
<keyword evidence="6" id="KW-0067">ATP-binding</keyword>
<feature type="domain" description="Plastocyanin-like" evidence="5">
    <location>
        <begin position="219"/>
        <end position="306"/>
    </location>
</feature>
<evidence type="ECO:0000256" key="1">
    <source>
        <dbReference type="ARBA" id="ARBA00010609"/>
    </source>
</evidence>
<dbReference type="Proteomes" id="UP001174694">
    <property type="component" value="Unassembled WGS sequence"/>
</dbReference>
<keyword evidence="3" id="KW-0560">Oxidoreductase</keyword>
<evidence type="ECO:0000256" key="2">
    <source>
        <dbReference type="ARBA" id="ARBA00022723"/>
    </source>
</evidence>
<evidence type="ECO:0000256" key="4">
    <source>
        <dbReference type="ARBA" id="ARBA00023180"/>
    </source>
</evidence>
<gene>
    <name evidence="6" type="ORF">NKR23_g12122</name>
</gene>
<organism evidence="6 7">
    <name type="scientific">Pleurostoma richardsiae</name>
    <dbReference type="NCBI Taxonomy" id="41990"/>
    <lineage>
        <taxon>Eukaryota</taxon>
        <taxon>Fungi</taxon>
        <taxon>Dikarya</taxon>
        <taxon>Ascomycota</taxon>
        <taxon>Pezizomycotina</taxon>
        <taxon>Sordariomycetes</taxon>
        <taxon>Sordariomycetidae</taxon>
        <taxon>Calosphaeriales</taxon>
        <taxon>Pleurostomataceae</taxon>
        <taxon>Pleurostoma</taxon>
    </lineage>
</organism>
<dbReference type="PROSITE" id="PS00079">
    <property type="entry name" value="MULTICOPPER_OXIDASE1"/>
    <property type="match status" value="1"/>
</dbReference>
<proteinExistence type="inferred from homology"/>
<reference evidence="6" key="1">
    <citation type="submission" date="2022-07" db="EMBL/GenBank/DDBJ databases">
        <title>Fungi with potential for degradation of polypropylene.</title>
        <authorList>
            <person name="Gostincar C."/>
        </authorList>
    </citation>
    <scope>NUCLEOTIDE SEQUENCE</scope>
    <source>
        <strain evidence="6">EXF-13308</strain>
    </source>
</reference>
<dbReference type="GO" id="GO:0004386">
    <property type="term" value="F:helicase activity"/>
    <property type="evidence" value="ECO:0007669"/>
    <property type="project" value="UniProtKB-KW"/>
</dbReference>
<keyword evidence="7" id="KW-1185">Reference proteome</keyword>
<comment type="caution">
    <text evidence="6">The sequence shown here is derived from an EMBL/GenBank/DDBJ whole genome shotgun (WGS) entry which is preliminary data.</text>
</comment>
<keyword evidence="2" id="KW-0479">Metal-binding</keyword>
<evidence type="ECO:0000313" key="7">
    <source>
        <dbReference type="Proteomes" id="UP001174694"/>
    </source>
</evidence>
<dbReference type="InterPro" id="IPR033138">
    <property type="entry name" value="Cu_oxidase_CS"/>
</dbReference>
<dbReference type="GO" id="GO:0016491">
    <property type="term" value="F:oxidoreductase activity"/>
    <property type="evidence" value="ECO:0007669"/>
    <property type="project" value="UniProtKB-KW"/>
</dbReference>
<evidence type="ECO:0000259" key="5">
    <source>
        <dbReference type="Pfam" id="PF07731"/>
    </source>
</evidence>